<dbReference type="KEGG" id="adl:AURDEDRAFT_176929"/>
<dbReference type="InParanoid" id="J0LC23"/>
<evidence type="ECO:0000313" key="1">
    <source>
        <dbReference type="EMBL" id="EJD34015.1"/>
    </source>
</evidence>
<reference evidence="2" key="1">
    <citation type="journal article" date="2012" name="Science">
        <title>The Paleozoic origin of enzymatic lignin decomposition reconstructed from 31 fungal genomes.</title>
        <authorList>
            <person name="Floudas D."/>
            <person name="Binder M."/>
            <person name="Riley R."/>
            <person name="Barry K."/>
            <person name="Blanchette R.A."/>
            <person name="Henrissat B."/>
            <person name="Martinez A.T."/>
            <person name="Otillar R."/>
            <person name="Spatafora J.W."/>
            <person name="Yadav J.S."/>
            <person name="Aerts A."/>
            <person name="Benoit I."/>
            <person name="Boyd A."/>
            <person name="Carlson A."/>
            <person name="Copeland A."/>
            <person name="Coutinho P.M."/>
            <person name="de Vries R.P."/>
            <person name="Ferreira P."/>
            <person name="Findley K."/>
            <person name="Foster B."/>
            <person name="Gaskell J."/>
            <person name="Glotzer D."/>
            <person name="Gorecki P."/>
            <person name="Heitman J."/>
            <person name="Hesse C."/>
            <person name="Hori C."/>
            <person name="Igarashi K."/>
            <person name="Jurgens J.A."/>
            <person name="Kallen N."/>
            <person name="Kersten P."/>
            <person name="Kohler A."/>
            <person name="Kuees U."/>
            <person name="Kumar T.K.A."/>
            <person name="Kuo A."/>
            <person name="LaButti K."/>
            <person name="Larrondo L.F."/>
            <person name="Lindquist E."/>
            <person name="Ling A."/>
            <person name="Lombard V."/>
            <person name="Lucas S."/>
            <person name="Lundell T."/>
            <person name="Martin R."/>
            <person name="McLaughlin D.J."/>
            <person name="Morgenstern I."/>
            <person name="Morin E."/>
            <person name="Murat C."/>
            <person name="Nagy L.G."/>
            <person name="Nolan M."/>
            <person name="Ohm R.A."/>
            <person name="Patyshakuliyeva A."/>
            <person name="Rokas A."/>
            <person name="Ruiz-Duenas F.J."/>
            <person name="Sabat G."/>
            <person name="Salamov A."/>
            <person name="Samejima M."/>
            <person name="Schmutz J."/>
            <person name="Slot J.C."/>
            <person name="St John F."/>
            <person name="Stenlid J."/>
            <person name="Sun H."/>
            <person name="Sun S."/>
            <person name="Syed K."/>
            <person name="Tsang A."/>
            <person name="Wiebenga A."/>
            <person name="Young D."/>
            <person name="Pisabarro A."/>
            <person name="Eastwood D.C."/>
            <person name="Martin F."/>
            <person name="Cullen D."/>
            <person name="Grigoriev I.V."/>
            <person name="Hibbett D.S."/>
        </authorList>
    </citation>
    <scope>NUCLEOTIDE SEQUENCE [LARGE SCALE GENOMIC DNA]</scope>
    <source>
        <strain evidence="2">TFB10046</strain>
    </source>
</reference>
<evidence type="ECO:0000313" key="2">
    <source>
        <dbReference type="Proteomes" id="UP000006514"/>
    </source>
</evidence>
<dbReference type="Proteomes" id="UP000006514">
    <property type="component" value="Unassembled WGS sequence"/>
</dbReference>
<dbReference type="EMBL" id="JH688023">
    <property type="protein sequence ID" value="EJD34015.1"/>
    <property type="molecule type" value="Genomic_DNA"/>
</dbReference>
<sequence length="264" mass="30194">MANIHRVYDALAHPAPALEELEIALHIDERTRLFVMPSEYYIPRDLFAGQAPLLRKAAWLTMELHPDGVPALAGLTRFRFEERTALSASQLCAIVGTLPSLRSLCIKAKQGYKLPDNPAPATFRLDELDLDIMPEMHRHTLYLDPLLRYLGFEHIREVTTIWCHNWSDHFTGPPRNLPHTLQVHGPVEMQHDWYLISSSGYIARGRKFDSADLVRDPVMRIMFDYLRALVISTTLLITERAFVPPPLRLTHLTLCCVRGGDIIR</sequence>
<name>J0LC23_AURST</name>
<organism evidence="1 2">
    <name type="scientific">Auricularia subglabra (strain TFB-10046 / SS5)</name>
    <name type="common">White-rot fungus</name>
    <name type="synonym">Auricularia delicata (strain TFB10046)</name>
    <dbReference type="NCBI Taxonomy" id="717982"/>
    <lineage>
        <taxon>Eukaryota</taxon>
        <taxon>Fungi</taxon>
        <taxon>Dikarya</taxon>
        <taxon>Basidiomycota</taxon>
        <taxon>Agaricomycotina</taxon>
        <taxon>Agaricomycetes</taxon>
        <taxon>Auriculariales</taxon>
        <taxon>Auriculariaceae</taxon>
        <taxon>Auricularia</taxon>
    </lineage>
</organism>
<proteinExistence type="predicted"/>
<keyword evidence="2" id="KW-1185">Reference proteome</keyword>
<accession>J0LC23</accession>
<gene>
    <name evidence="1" type="ORF">AURDEDRAFT_176929</name>
</gene>
<protein>
    <submittedName>
        <fullName evidence="1">Uncharacterized protein</fullName>
    </submittedName>
</protein>
<dbReference type="AlphaFoldDB" id="J0LC23"/>